<proteinExistence type="predicted"/>
<keyword evidence="1" id="KW-1133">Transmembrane helix</keyword>
<feature type="transmembrane region" description="Helical" evidence="1">
    <location>
        <begin position="20"/>
        <end position="40"/>
    </location>
</feature>
<keyword evidence="1" id="KW-0812">Transmembrane</keyword>
<reference evidence="3" key="1">
    <citation type="journal article" date="2019" name="Int. J. Syst. Evol. Microbiol.">
        <title>The Global Catalogue of Microorganisms (GCM) 10K type strain sequencing project: providing services to taxonomists for standard genome sequencing and annotation.</title>
        <authorList>
            <consortium name="The Broad Institute Genomics Platform"/>
            <consortium name="The Broad Institute Genome Sequencing Center for Infectious Disease"/>
            <person name="Wu L."/>
            <person name="Ma J."/>
        </authorList>
    </citation>
    <scope>NUCLEOTIDE SEQUENCE [LARGE SCALE GENOMIC DNA]</scope>
    <source>
        <strain evidence="3">CCUG 60525</strain>
    </source>
</reference>
<keyword evidence="1" id="KW-0472">Membrane</keyword>
<name>A0ABW3KCM7_9GAMM</name>
<evidence type="ECO:0000313" key="2">
    <source>
        <dbReference type="EMBL" id="MFD1006672.1"/>
    </source>
</evidence>
<comment type="caution">
    <text evidence="2">The sequence shown here is derived from an EMBL/GenBank/DDBJ whole genome shotgun (WGS) entry which is preliminary data.</text>
</comment>
<evidence type="ECO:0000256" key="1">
    <source>
        <dbReference type="SAM" id="Phobius"/>
    </source>
</evidence>
<protein>
    <submittedName>
        <fullName evidence="2">Uncharacterized protein</fullName>
    </submittedName>
</protein>
<keyword evidence="3" id="KW-1185">Reference proteome</keyword>
<accession>A0ABW3KCM7</accession>
<organism evidence="2 3">
    <name type="scientific">Oceanisphaera ostreae</name>
    <dbReference type="NCBI Taxonomy" id="914151"/>
    <lineage>
        <taxon>Bacteria</taxon>
        <taxon>Pseudomonadati</taxon>
        <taxon>Pseudomonadota</taxon>
        <taxon>Gammaproteobacteria</taxon>
        <taxon>Aeromonadales</taxon>
        <taxon>Aeromonadaceae</taxon>
        <taxon>Oceanisphaera</taxon>
    </lineage>
</organism>
<dbReference type="Proteomes" id="UP001597048">
    <property type="component" value="Unassembled WGS sequence"/>
</dbReference>
<dbReference type="EMBL" id="JBHTJS010000002">
    <property type="protein sequence ID" value="MFD1006672.1"/>
    <property type="molecule type" value="Genomic_DNA"/>
</dbReference>
<sequence length="50" mass="5498">MAYGAVVTYAVNAIHLPSALPMALVMTLCTWVALAAYWLLVRPNLPRPEQ</sequence>
<dbReference type="RefSeq" id="WP_379556599.1">
    <property type="nucleotide sequence ID" value="NZ_JBHTJS010000002.1"/>
</dbReference>
<evidence type="ECO:0000313" key="3">
    <source>
        <dbReference type="Proteomes" id="UP001597048"/>
    </source>
</evidence>
<gene>
    <name evidence="2" type="ORF">ACFQ1C_00615</name>
</gene>